<sequence>MSETPLPTTAAPRKDSPSSTLSPSSSSRLPFPQHITSRFQAIINAPGSTDLISIYACFLTGLTSSPSFTACYIWCGFQTGNVAQLGLAIARTFAPIGERTYGFQKPDQQALTSLLSFWLGTSLGRLGDKIGARRRTWLVLATFIQALLAMAAALAANYCGQSGIANSRGQPSWTNASGMAALAFISATMGIQGIVGKRIGSPMNTTVVLTTTWVEIFNDPLLFAFRYTPSRDIRIAGGFAVFFGAFVSRAIVDAGGQAAALGALAGFRIVQAVWWYFIPDKPAPTTGPGKI</sequence>
<dbReference type="Proteomes" id="UP001329825">
    <property type="component" value="Chromosome 1"/>
</dbReference>
<reference evidence="3 4" key="1">
    <citation type="submission" date="2024-01" db="EMBL/GenBank/DDBJ databases">
        <title>Comparative genomics of Cryptococcus and Kwoniella reveals pathogenesis evolution and contrasting modes of karyotype evolution via chromosome fusion or intercentromeric recombination.</title>
        <authorList>
            <person name="Coelho M.A."/>
            <person name="David-Palma M."/>
            <person name="Shea T."/>
            <person name="Bowers K."/>
            <person name="McGinley-Smith S."/>
            <person name="Mohammad A.W."/>
            <person name="Gnirke A."/>
            <person name="Yurkov A.M."/>
            <person name="Nowrousian M."/>
            <person name="Sun S."/>
            <person name="Cuomo C.A."/>
            <person name="Heitman J."/>
        </authorList>
    </citation>
    <scope>NUCLEOTIDE SEQUENCE [LARGE SCALE GENOMIC DNA]</scope>
    <source>
        <strain evidence="3">CBS 11374</strain>
    </source>
</reference>
<evidence type="ECO:0000256" key="2">
    <source>
        <dbReference type="SAM" id="Phobius"/>
    </source>
</evidence>
<evidence type="ECO:0000313" key="4">
    <source>
        <dbReference type="Proteomes" id="UP001329825"/>
    </source>
</evidence>
<feature type="compositionally biased region" description="Low complexity" evidence="1">
    <location>
        <begin position="17"/>
        <end position="29"/>
    </location>
</feature>
<evidence type="ECO:0000313" key="3">
    <source>
        <dbReference type="EMBL" id="WRT63197.1"/>
    </source>
</evidence>
<name>A0ABZ1CPB6_9TREE</name>
<gene>
    <name evidence="3" type="ORF">IL334_000100</name>
</gene>
<feature type="region of interest" description="Disordered" evidence="1">
    <location>
        <begin position="1"/>
        <end position="29"/>
    </location>
</feature>
<keyword evidence="2" id="KW-0472">Membrane</keyword>
<keyword evidence="2" id="KW-0812">Transmembrane</keyword>
<feature type="transmembrane region" description="Helical" evidence="2">
    <location>
        <begin position="176"/>
        <end position="195"/>
    </location>
</feature>
<feature type="transmembrane region" description="Helical" evidence="2">
    <location>
        <begin position="259"/>
        <end position="278"/>
    </location>
</feature>
<dbReference type="PANTHER" id="PTHR37488">
    <property type="entry name" value="DUF1275 DOMAIN-CONTAINING PROTEIN"/>
    <property type="match status" value="1"/>
</dbReference>
<keyword evidence="4" id="KW-1185">Reference proteome</keyword>
<dbReference type="PANTHER" id="PTHR37488:SF2">
    <property type="entry name" value="DUF1275 DOMAIN-CONTAINING PROTEIN"/>
    <property type="match status" value="1"/>
</dbReference>
<dbReference type="EMBL" id="CP141881">
    <property type="protein sequence ID" value="WRT63197.1"/>
    <property type="molecule type" value="Genomic_DNA"/>
</dbReference>
<accession>A0ABZ1CPB6</accession>
<feature type="transmembrane region" description="Helical" evidence="2">
    <location>
        <begin position="233"/>
        <end position="252"/>
    </location>
</feature>
<dbReference type="GeneID" id="87952231"/>
<proteinExistence type="predicted"/>
<feature type="transmembrane region" description="Helical" evidence="2">
    <location>
        <begin position="137"/>
        <end position="156"/>
    </location>
</feature>
<protein>
    <submittedName>
        <fullName evidence="3">Uncharacterized protein</fullName>
    </submittedName>
</protein>
<keyword evidence="2" id="KW-1133">Transmembrane helix</keyword>
<evidence type="ECO:0000256" key="1">
    <source>
        <dbReference type="SAM" id="MobiDB-lite"/>
    </source>
</evidence>
<dbReference type="Pfam" id="PF06912">
    <property type="entry name" value="DUF1275"/>
    <property type="match status" value="1"/>
</dbReference>
<organism evidence="3 4">
    <name type="scientific">Kwoniella shivajii</name>
    <dbReference type="NCBI Taxonomy" id="564305"/>
    <lineage>
        <taxon>Eukaryota</taxon>
        <taxon>Fungi</taxon>
        <taxon>Dikarya</taxon>
        <taxon>Basidiomycota</taxon>
        <taxon>Agaricomycotina</taxon>
        <taxon>Tremellomycetes</taxon>
        <taxon>Tremellales</taxon>
        <taxon>Cryptococcaceae</taxon>
        <taxon>Kwoniella</taxon>
    </lineage>
</organism>
<dbReference type="InterPro" id="IPR010699">
    <property type="entry name" value="DUF1275"/>
</dbReference>
<dbReference type="RefSeq" id="XP_062787937.1">
    <property type="nucleotide sequence ID" value="XM_062931886.1"/>
</dbReference>